<gene>
    <name evidence="10" type="primary">rasef2</name>
</gene>
<dbReference type="CDD" id="cd00154">
    <property type="entry name" value="Rab"/>
    <property type="match status" value="1"/>
</dbReference>
<dbReference type="Pfam" id="PF00071">
    <property type="entry name" value="Ras"/>
    <property type="match status" value="1"/>
</dbReference>
<feature type="compositionally biased region" description="Polar residues" evidence="8">
    <location>
        <begin position="357"/>
        <end position="370"/>
    </location>
</feature>
<feature type="domain" description="EF-hand" evidence="9">
    <location>
        <begin position="7"/>
        <end position="42"/>
    </location>
</feature>
<dbReference type="OrthoDB" id="9879408at2759"/>
<dbReference type="InterPro" id="IPR001806">
    <property type="entry name" value="Small_GTPase"/>
</dbReference>
<reference evidence="11" key="3">
    <citation type="journal article" date="2014" name="Nature">
        <title>Elephant shark genome provides unique insights into gnathostome evolution.</title>
        <authorList>
            <consortium name="International Elephant Shark Genome Sequencing Consortium"/>
            <person name="Venkatesh B."/>
            <person name="Lee A.P."/>
            <person name="Ravi V."/>
            <person name="Maurya A.K."/>
            <person name="Lian M.M."/>
            <person name="Swann J.B."/>
            <person name="Ohta Y."/>
            <person name="Flajnik M.F."/>
            <person name="Sutoh Y."/>
            <person name="Kasahara M."/>
            <person name="Hoon S."/>
            <person name="Gangu V."/>
            <person name="Roy S.W."/>
            <person name="Irimia M."/>
            <person name="Korzh V."/>
            <person name="Kondrychyn I."/>
            <person name="Lim Z.W."/>
            <person name="Tay B.H."/>
            <person name="Tohari S."/>
            <person name="Kong K.W."/>
            <person name="Ho S."/>
            <person name="Lorente-Galdos B."/>
            <person name="Quilez J."/>
            <person name="Marques-Bonet T."/>
            <person name="Raney B.J."/>
            <person name="Ingham P.W."/>
            <person name="Tay A."/>
            <person name="Hillier L.W."/>
            <person name="Minx P."/>
            <person name="Boehm T."/>
            <person name="Wilson R.K."/>
            <person name="Brenner S."/>
            <person name="Warren W.C."/>
        </authorList>
    </citation>
    <scope>NUCLEOTIDE SEQUENCE [LARGE SCALE GENOMIC DNA]</scope>
</reference>
<evidence type="ECO:0000313" key="11">
    <source>
        <dbReference type="Proteomes" id="UP000314986"/>
    </source>
</evidence>
<evidence type="ECO:0000256" key="6">
    <source>
        <dbReference type="ARBA" id="ARBA00023134"/>
    </source>
</evidence>
<dbReference type="GO" id="GO:0005737">
    <property type="term" value="C:cytoplasm"/>
    <property type="evidence" value="ECO:0007669"/>
    <property type="project" value="UniProtKB-SubCell"/>
</dbReference>
<dbReference type="SUPFAM" id="SSF47473">
    <property type="entry name" value="EF-hand"/>
    <property type="match status" value="1"/>
</dbReference>
<sequence length="680" mass="77176">MERGQATARPDLRRLFSACDVNRSGLIELEDFTSLCRDLNVGQSQIHPLFQRLDVDRDGSINFSDFAAGFEEFSEIYDLSSLAAAEGSQFAPPFACDELEERFGKEVRYLRSREKLADFYQQIRLHTDRGMVQECDQLVIALIKDNKIQITESEKLELMLKRTVEKATAQLVEMDEDMQYQATRLEEKIRAEEQSKLEAKVVEVQKQHEAEVTDLQAVIDRMKKFEDEFWQSNSRGDITVLKQQLDELNQENSHLRSSLLENRTNYSILQVELDKVKNDLAAHHLDEQRTKEVMEKLTEENQAFSSQLQMLQEANSILYDSNDGLRTALESNPGLKKKKHSPDEPLVTRVKLQQENGTPVISYSSYNGDQESMEDDEEKYKLRDRISDVEIWANCLDRHGSKLDSYSDADYDSDCSDGSQQTMQYSYSCVLSDSERSETDTDRLSRPISRCSSTASSRRRLPAFSPQKRGGMADHIQTDGPLYRLVLAGDAGSGKSSFLQRLCMNEFKGDIPTTLGVDFQVKKLLVDGEVTTLQIWDTAGQERFRSIAKSYFRKANGVLLLYDVTSQNSFLNVREWIDEVKNATDTPVPIILIGNKTDLRNEMPKTKSDSVFPAHGEKLAMAYNALFCETSAKDGTNVVEAVLHLAREAKKNAKDRNDAESTTKLPLNKPAIALNNCCKT</sequence>
<reference evidence="11" key="1">
    <citation type="journal article" date="2006" name="Science">
        <title>Ancient noncoding elements conserved in the human genome.</title>
        <authorList>
            <person name="Venkatesh B."/>
            <person name="Kirkness E.F."/>
            <person name="Loh Y.H."/>
            <person name="Halpern A.L."/>
            <person name="Lee A.P."/>
            <person name="Johnson J."/>
            <person name="Dandona N."/>
            <person name="Viswanathan L.D."/>
            <person name="Tay A."/>
            <person name="Venter J.C."/>
            <person name="Strausberg R.L."/>
            <person name="Brenner S."/>
        </authorList>
    </citation>
    <scope>NUCLEOTIDE SEQUENCE [LARGE SCALE GENOMIC DNA]</scope>
</reference>
<evidence type="ECO:0000256" key="7">
    <source>
        <dbReference type="SAM" id="Coils"/>
    </source>
</evidence>
<evidence type="ECO:0000256" key="4">
    <source>
        <dbReference type="ARBA" id="ARBA00022837"/>
    </source>
</evidence>
<dbReference type="GeneID" id="103187413"/>
<dbReference type="PROSITE" id="PS50222">
    <property type="entry name" value="EF_HAND_2"/>
    <property type="match status" value="2"/>
</dbReference>
<dbReference type="STRING" id="7868.ENSCMIP00000005771"/>
<feature type="region of interest" description="Disordered" evidence="8">
    <location>
        <begin position="357"/>
        <end position="377"/>
    </location>
</feature>
<dbReference type="InterPro" id="IPR011992">
    <property type="entry name" value="EF-hand-dom_pair"/>
</dbReference>
<feature type="region of interest" description="Disordered" evidence="8">
    <location>
        <begin position="436"/>
        <end position="472"/>
    </location>
</feature>
<dbReference type="PROSITE" id="PS51419">
    <property type="entry name" value="RAB"/>
    <property type="match status" value="1"/>
</dbReference>
<dbReference type="GO" id="GO:0003924">
    <property type="term" value="F:GTPase activity"/>
    <property type="evidence" value="ECO:0007669"/>
    <property type="project" value="InterPro"/>
</dbReference>
<dbReference type="PRINTS" id="PR00449">
    <property type="entry name" value="RASTRNSFRMNG"/>
</dbReference>
<dbReference type="SMART" id="SM00173">
    <property type="entry name" value="RAS"/>
    <property type="match status" value="1"/>
</dbReference>
<keyword evidence="11" id="KW-1185">Reference proteome</keyword>
<proteinExistence type="predicted"/>
<keyword evidence="3" id="KW-0547">Nucleotide-binding</keyword>
<name>A0A4W3GQD9_CALMI</name>
<evidence type="ECO:0000259" key="9">
    <source>
        <dbReference type="PROSITE" id="PS50222"/>
    </source>
</evidence>
<dbReference type="InterPro" id="IPR050227">
    <property type="entry name" value="Rab"/>
</dbReference>
<dbReference type="GeneTree" id="ENSGT00940000165251"/>
<dbReference type="Pfam" id="PF13499">
    <property type="entry name" value="EF-hand_7"/>
    <property type="match status" value="1"/>
</dbReference>
<evidence type="ECO:0000256" key="5">
    <source>
        <dbReference type="ARBA" id="ARBA00023054"/>
    </source>
</evidence>
<dbReference type="OMA" id="RMVVEYQ"/>
<dbReference type="SMART" id="SM00176">
    <property type="entry name" value="RAN"/>
    <property type="match status" value="1"/>
</dbReference>
<keyword evidence="5 7" id="KW-0175">Coiled coil</keyword>
<dbReference type="PROSITE" id="PS00018">
    <property type="entry name" value="EF_HAND_1"/>
    <property type="match status" value="2"/>
</dbReference>
<dbReference type="SMART" id="SM00177">
    <property type="entry name" value="ARF"/>
    <property type="match status" value="1"/>
</dbReference>
<dbReference type="Gene3D" id="1.10.238.10">
    <property type="entry name" value="EF-hand"/>
    <property type="match status" value="1"/>
</dbReference>
<dbReference type="SMART" id="SM00054">
    <property type="entry name" value="EFh"/>
    <property type="match status" value="2"/>
</dbReference>
<dbReference type="AlphaFoldDB" id="A0A4W3GQD9"/>
<feature type="coiled-coil region" evidence="7">
    <location>
        <begin position="231"/>
        <end position="258"/>
    </location>
</feature>
<dbReference type="CDD" id="cd00051">
    <property type="entry name" value="EFh"/>
    <property type="match status" value="1"/>
</dbReference>
<reference evidence="11" key="2">
    <citation type="journal article" date="2007" name="PLoS Biol.">
        <title>Survey sequencing and comparative analysis of the elephant shark (Callorhinchus milii) genome.</title>
        <authorList>
            <person name="Venkatesh B."/>
            <person name="Kirkness E.F."/>
            <person name="Loh Y.H."/>
            <person name="Halpern A.L."/>
            <person name="Lee A.P."/>
            <person name="Johnson J."/>
            <person name="Dandona N."/>
            <person name="Viswanathan L.D."/>
            <person name="Tay A."/>
            <person name="Venter J.C."/>
            <person name="Strausberg R.L."/>
            <person name="Brenner S."/>
        </authorList>
    </citation>
    <scope>NUCLEOTIDE SEQUENCE [LARGE SCALE GENOMIC DNA]</scope>
</reference>
<reference evidence="10" key="5">
    <citation type="submission" date="2025-09" db="UniProtKB">
        <authorList>
            <consortium name="Ensembl"/>
        </authorList>
    </citation>
    <scope>IDENTIFICATION</scope>
</reference>
<reference evidence="10" key="4">
    <citation type="submission" date="2025-08" db="UniProtKB">
        <authorList>
            <consortium name="Ensembl"/>
        </authorList>
    </citation>
    <scope>IDENTIFICATION</scope>
</reference>
<dbReference type="NCBIfam" id="TIGR00231">
    <property type="entry name" value="small_GTP"/>
    <property type="match status" value="1"/>
</dbReference>
<dbReference type="PROSITE" id="PS51420">
    <property type="entry name" value="RHO"/>
    <property type="match status" value="1"/>
</dbReference>
<dbReference type="GO" id="GO:0005509">
    <property type="term" value="F:calcium ion binding"/>
    <property type="evidence" value="ECO:0007669"/>
    <property type="project" value="InterPro"/>
</dbReference>
<dbReference type="PROSITE" id="PS51421">
    <property type="entry name" value="RAS"/>
    <property type="match status" value="1"/>
</dbReference>
<protein>
    <submittedName>
        <fullName evidence="10">Ras and EF-hand domain-containing protein-like</fullName>
    </submittedName>
</protein>
<feature type="compositionally biased region" description="Basic and acidic residues" evidence="8">
    <location>
        <begin position="436"/>
        <end position="445"/>
    </location>
</feature>
<feature type="domain" description="EF-hand" evidence="9">
    <location>
        <begin position="49"/>
        <end position="76"/>
    </location>
</feature>
<evidence type="ECO:0000256" key="3">
    <source>
        <dbReference type="ARBA" id="ARBA00022741"/>
    </source>
</evidence>
<dbReference type="InterPro" id="IPR002048">
    <property type="entry name" value="EF_hand_dom"/>
</dbReference>
<dbReference type="InterPro" id="IPR018247">
    <property type="entry name" value="EF_Hand_1_Ca_BS"/>
</dbReference>
<keyword evidence="2" id="KW-0963">Cytoplasm</keyword>
<keyword evidence="6" id="KW-0342">GTP-binding</keyword>
<evidence type="ECO:0000256" key="1">
    <source>
        <dbReference type="ARBA" id="ARBA00004496"/>
    </source>
</evidence>
<dbReference type="Gene3D" id="3.40.50.300">
    <property type="entry name" value="P-loop containing nucleotide triphosphate hydrolases"/>
    <property type="match status" value="1"/>
</dbReference>
<comment type="subcellular location">
    <subcellularLocation>
        <location evidence="1">Cytoplasm</location>
    </subcellularLocation>
</comment>
<dbReference type="KEGG" id="cmk:103187413"/>
<dbReference type="InterPro" id="IPR005225">
    <property type="entry name" value="Small_GTP-bd"/>
</dbReference>
<keyword evidence="4" id="KW-0106">Calcium</keyword>
<accession>A0A4W3GQD9</accession>
<dbReference type="GO" id="GO:0005525">
    <property type="term" value="F:GTP binding"/>
    <property type="evidence" value="ECO:0007669"/>
    <property type="project" value="UniProtKB-KW"/>
</dbReference>
<dbReference type="PANTHER" id="PTHR47977">
    <property type="entry name" value="RAS-RELATED PROTEIN RAB"/>
    <property type="match status" value="1"/>
</dbReference>
<dbReference type="Ensembl" id="ENSCMIT00000005965.1">
    <property type="protein sequence ID" value="ENSCMIP00000005771.1"/>
    <property type="gene ID" value="ENSCMIG00000003329.1"/>
</dbReference>
<evidence type="ECO:0000256" key="8">
    <source>
        <dbReference type="SAM" id="MobiDB-lite"/>
    </source>
</evidence>
<dbReference type="Proteomes" id="UP000314986">
    <property type="component" value="Unassembled WGS sequence"/>
</dbReference>
<dbReference type="InParanoid" id="A0A4W3GQD9"/>
<dbReference type="SUPFAM" id="SSF52540">
    <property type="entry name" value="P-loop containing nucleoside triphosphate hydrolases"/>
    <property type="match status" value="1"/>
</dbReference>
<organism evidence="10 11">
    <name type="scientific">Callorhinchus milii</name>
    <name type="common">Ghost shark</name>
    <dbReference type="NCBI Taxonomy" id="7868"/>
    <lineage>
        <taxon>Eukaryota</taxon>
        <taxon>Metazoa</taxon>
        <taxon>Chordata</taxon>
        <taxon>Craniata</taxon>
        <taxon>Vertebrata</taxon>
        <taxon>Chondrichthyes</taxon>
        <taxon>Holocephali</taxon>
        <taxon>Chimaeriformes</taxon>
        <taxon>Callorhinchidae</taxon>
        <taxon>Callorhinchus</taxon>
    </lineage>
</organism>
<dbReference type="SMART" id="SM00174">
    <property type="entry name" value="RHO"/>
    <property type="match status" value="1"/>
</dbReference>
<feature type="compositionally biased region" description="Low complexity" evidence="8">
    <location>
        <begin position="446"/>
        <end position="456"/>
    </location>
</feature>
<evidence type="ECO:0000256" key="2">
    <source>
        <dbReference type="ARBA" id="ARBA00022490"/>
    </source>
</evidence>
<dbReference type="InterPro" id="IPR027417">
    <property type="entry name" value="P-loop_NTPase"/>
</dbReference>
<evidence type="ECO:0000313" key="10">
    <source>
        <dbReference type="Ensembl" id="ENSCMIP00000005771.1"/>
    </source>
</evidence>
<dbReference type="SMART" id="SM00175">
    <property type="entry name" value="RAB"/>
    <property type="match status" value="1"/>
</dbReference>
<dbReference type="FunFam" id="3.40.50.300:FF:001348">
    <property type="entry name" value="Ras and EF-hand domain-containing protein"/>
    <property type="match status" value="1"/>
</dbReference>